<dbReference type="GeneID" id="66905390"/>
<dbReference type="EMBL" id="RBIZ01000005">
    <property type="protein sequence ID" value="RKR53929.1"/>
    <property type="molecule type" value="Genomic_DNA"/>
</dbReference>
<comment type="caution">
    <text evidence="3">The sequence shown here is derived from an EMBL/GenBank/DDBJ whole genome shotgun (WGS) entry which is preliminary data.</text>
</comment>
<dbReference type="PROSITE" id="PS51740">
    <property type="entry name" value="SPOVT_ABRB"/>
    <property type="match status" value="1"/>
</dbReference>
<protein>
    <submittedName>
        <fullName evidence="3">Toxic protein SymE</fullName>
    </submittedName>
</protein>
<reference evidence="3 4" key="1">
    <citation type="submission" date="2018-10" db="EMBL/GenBank/DDBJ databases">
        <title>Genomic Encyclopedia of Type Strains, Phase IV (KMG-IV): sequencing the most valuable type-strain genomes for metagenomic binning, comparative biology and taxonomic classification.</title>
        <authorList>
            <person name="Goeker M."/>
        </authorList>
    </citation>
    <scope>NUCLEOTIDE SEQUENCE [LARGE SCALE GENOMIC DNA]</scope>
    <source>
        <strain evidence="3 4">DSM 5079</strain>
    </source>
</reference>
<evidence type="ECO:0000313" key="3">
    <source>
        <dbReference type="EMBL" id="RKR53929.1"/>
    </source>
</evidence>
<evidence type="ECO:0000259" key="2">
    <source>
        <dbReference type="PROSITE" id="PS51740"/>
    </source>
</evidence>
<dbReference type="InterPro" id="IPR014944">
    <property type="entry name" value="Toxin_SymE-like"/>
</dbReference>
<proteinExistence type="predicted"/>
<dbReference type="Pfam" id="PF08845">
    <property type="entry name" value="SymE_toxin"/>
    <property type="match status" value="1"/>
</dbReference>
<keyword evidence="1" id="KW-0238">DNA-binding</keyword>
<organism evidence="3 4">
    <name type="scientific">Yokenella regensburgei</name>
    <dbReference type="NCBI Taxonomy" id="158877"/>
    <lineage>
        <taxon>Bacteria</taxon>
        <taxon>Pseudomonadati</taxon>
        <taxon>Pseudomonadota</taxon>
        <taxon>Gammaproteobacteria</taxon>
        <taxon>Enterobacterales</taxon>
        <taxon>Enterobacteriaceae</taxon>
        <taxon>Yokenella</taxon>
    </lineage>
</organism>
<name>A0ABX9RW49_9ENTR</name>
<gene>
    <name evidence="3" type="ORF">C7387_3406</name>
</gene>
<dbReference type="RefSeq" id="WP_120817138.1">
    <property type="nucleotide sequence ID" value="NZ_RBIZ01000005.1"/>
</dbReference>
<dbReference type="InterPro" id="IPR007159">
    <property type="entry name" value="SpoVT-AbrB_dom"/>
</dbReference>
<evidence type="ECO:0000313" key="4">
    <source>
        <dbReference type="Proteomes" id="UP000267341"/>
    </source>
</evidence>
<feature type="domain" description="SpoVT-AbrB" evidence="2">
    <location>
        <begin position="29"/>
        <end position="74"/>
    </location>
</feature>
<sequence>MTTPDYIAEITEPVVLPATLRHYTVTYVSKYPTLNKSPAIILKGDWLAKAGFTTGSKMEVRVMEGCIVLTSKAPEPEHEALHKRVQRLSKRKQAQIMAFIAMVENKNSAFR</sequence>
<accession>A0ABX9RW49</accession>
<keyword evidence="4" id="KW-1185">Reference proteome</keyword>
<evidence type="ECO:0000256" key="1">
    <source>
        <dbReference type="PROSITE-ProRule" id="PRU01076"/>
    </source>
</evidence>
<dbReference type="Proteomes" id="UP000267341">
    <property type="component" value="Unassembled WGS sequence"/>
</dbReference>